<dbReference type="AlphaFoldDB" id="A0A6P2VFK8"/>
<dbReference type="Proteomes" id="UP000494110">
    <property type="component" value="Unassembled WGS sequence"/>
</dbReference>
<name>A0A6P2VFK8_BURL3</name>
<dbReference type="RefSeq" id="WP_254597721.1">
    <property type="nucleotide sequence ID" value="NZ_CABVQN010000003.1"/>
</dbReference>
<organism evidence="1 2">
    <name type="scientific">Burkholderia lata (strain ATCC 17760 / DSM 23089 / LMG 22485 / NCIMB 9086 / R18194 / 383)</name>
    <dbReference type="NCBI Taxonomy" id="482957"/>
    <lineage>
        <taxon>Bacteria</taxon>
        <taxon>Pseudomonadati</taxon>
        <taxon>Pseudomonadota</taxon>
        <taxon>Betaproteobacteria</taxon>
        <taxon>Burkholderiales</taxon>
        <taxon>Burkholderiaceae</taxon>
        <taxon>Burkholderia</taxon>
        <taxon>Burkholderia cepacia complex</taxon>
    </lineage>
</organism>
<sequence>MGYMMQKRNAHVLGSGKRASVAIGRLEALQSLSSRPAMAHGLPDDMPFLTFPLKAHEARCLPTSVQNFNFGLGHMELSDRMLMTMRLQLEGTQLYWVAEMTDPELWAAIDMWRRFERLPIGLMVDNGDSWGAVFVEIGFRNKTLRDEIYRAAPQREATAHDWHEMAGLVTGFVQRQASTDIDHIPLQHVFASALLTKQYAEVAGKEPLVKKPVVVRTADGKGGVVLG</sequence>
<proteinExistence type="predicted"/>
<accession>A0A6P2VFK8</accession>
<protein>
    <submittedName>
        <fullName evidence="1">Uncharacterized protein</fullName>
    </submittedName>
</protein>
<evidence type="ECO:0000313" key="1">
    <source>
        <dbReference type="EMBL" id="VWC77763.1"/>
    </source>
</evidence>
<dbReference type="EMBL" id="CABVQN010000003">
    <property type="protein sequence ID" value="VWC77763.1"/>
    <property type="molecule type" value="Genomic_DNA"/>
</dbReference>
<reference evidence="1 2" key="1">
    <citation type="submission" date="2019-09" db="EMBL/GenBank/DDBJ databases">
        <authorList>
            <person name="Depoorter E."/>
        </authorList>
    </citation>
    <scope>NUCLEOTIDE SEQUENCE [LARGE SCALE GENOMIC DNA]</scope>
    <source>
        <strain evidence="1">R-39750</strain>
    </source>
</reference>
<gene>
    <name evidence="1" type="ORF">BLA39750_00997</name>
</gene>
<evidence type="ECO:0000313" key="2">
    <source>
        <dbReference type="Proteomes" id="UP000494110"/>
    </source>
</evidence>